<reference evidence="1 2" key="1">
    <citation type="submission" date="2018-09" db="EMBL/GenBank/DDBJ databases">
        <title>Mesorhizobium carmichaelinearum sp. nov. isolated from Carmichaelinea spp. root nodules in New Zealand.</title>
        <authorList>
            <person name="De Meyer S.E."/>
        </authorList>
    </citation>
    <scope>NUCLEOTIDE SEQUENCE [LARGE SCALE GENOMIC DNA]</scope>
    <source>
        <strain evidence="1 2">LMG 28313</strain>
    </source>
</reference>
<dbReference type="EMBL" id="QZXA01000001">
    <property type="protein sequence ID" value="RJT37884.1"/>
    <property type="molecule type" value="Genomic_DNA"/>
</dbReference>
<name>A0A6M7TLF9_9HYPH</name>
<evidence type="ECO:0000313" key="2">
    <source>
        <dbReference type="Proteomes" id="UP000275530"/>
    </source>
</evidence>
<keyword evidence="2" id="KW-1185">Reference proteome</keyword>
<protein>
    <submittedName>
        <fullName evidence="1">Uncharacterized protein</fullName>
    </submittedName>
</protein>
<evidence type="ECO:0000313" key="1">
    <source>
        <dbReference type="EMBL" id="RJT37884.1"/>
    </source>
</evidence>
<dbReference type="Proteomes" id="UP000275530">
    <property type="component" value="Unassembled WGS sequence"/>
</dbReference>
<dbReference type="RefSeq" id="WP_064983081.1">
    <property type="nucleotide sequence ID" value="NZ_CP033507.1"/>
</dbReference>
<proteinExistence type="predicted"/>
<comment type="caution">
    <text evidence="1">The sequence shown here is derived from an EMBL/GenBank/DDBJ whole genome shotgun (WGS) entry which is preliminary data.</text>
</comment>
<organism evidence="1 2">
    <name type="scientific">Mesorhizobium jarvisii</name>
    <dbReference type="NCBI Taxonomy" id="1777867"/>
    <lineage>
        <taxon>Bacteria</taxon>
        <taxon>Pseudomonadati</taxon>
        <taxon>Pseudomonadota</taxon>
        <taxon>Alphaproteobacteria</taxon>
        <taxon>Hyphomicrobiales</taxon>
        <taxon>Phyllobacteriaceae</taxon>
        <taxon>Mesorhizobium</taxon>
    </lineage>
</organism>
<dbReference type="AlphaFoldDB" id="A0A6M7TLF9"/>
<accession>A0A6M7TLF9</accession>
<gene>
    <name evidence="1" type="ORF">D3242_01160</name>
</gene>
<sequence length="112" mass="11962">MNPRSTARNAFRSSWLVRRRIIIIVLVWCGAMVTYLAILGRPIQLSETAVNGLLLLMASVIGSYVFGAVWDDKGGLNNIGGGGAMQETYQRTVVPPEVPTGPAMPPPPGEGP</sequence>